<name>A0A3B3SV90_9TELE</name>
<dbReference type="Proteomes" id="UP000261540">
    <property type="component" value="Unplaced"/>
</dbReference>
<proteinExistence type="predicted"/>
<accession>A0A3B3SV90</accession>
<sequence>MKSLPRNWVLSHSCVPPSSRSMQLQALWCEQPTAPFLLRCSACQACRQMTFLVSKAEGHLTSDIWGIHQSLVSPTWTRMSKECFKHLVKLSGSILFSHPHCAHLSGCHPKFSLYFVCWSGDISANVQAGKRPQTWRCNDTGWIPERDQVMATHCSFNPFLEDITNSVLTS</sequence>
<protein>
    <submittedName>
        <fullName evidence="1">Uncharacterized protein</fullName>
    </submittedName>
</protein>
<evidence type="ECO:0000313" key="1">
    <source>
        <dbReference type="Ensembl" id="ENSPKIP00000034046.1"/>
    </source>
</evidence>
<dbReference type="AlphaFoldDB" id="A0A3B3SV90"/>
<keyword evidence="2" id="KW-1185">Reference proteome</keyword>
<evidence type="ECO:0000313" key="2">
    <source>
        <dbReference type="Proteomes" id="UP000261540"/>
    </source>
</evidence>
<reference evidence="1" key="1">
    <citation type="submission" date="2025-08" db="UniProtKB">
        <authorList>
            <consortium name="Ensembl"/>
        </authorList>
    </citation>
    <scope>IDENTIFICATION</scope>
</reference>
<organism evidence="1 2">
    <name type="scientific">Paramormyrops kingsleyae</name>
    <dbReference type="NCBI Taxonomy" id="1676925"/>
    <lineage>
        <taxon>Eukaryota</taxon>
        <taxon>Metazoa</taxon>
        <taxon>Chordata</taxon>
        <taxon>Craniata</taxon>
        <taxon>Vertebrata</taxon>
        <taxon>Euteleostomi</taxon>
        <taxon>Actinopterygii</taxon>
        <taxon>Neopterygii</taxon>
        <taxon>Teleostei</taxon>
        <taxon>Osteoglossocephala</taxon>
        <taxon>Osteoglossomorpha</taxon>
        <taxon>Osteoglossiformes</taxon>
        <taxon>Mormyridae</taxon>
        <taxon>Paramormyrops</taxon>
    </lineage>
</organism>
<reference evidence="1" key="2">
    <citation type="submission" date="2025-09" db="UniProtKB">
        <authorList>
            <consortium name="Ensembl"/>
        </authorList>
    </citation>
    <scope>IDENTIFICATION</scope>
</reference>
<dbReference type="Ensembl" id="ENSPKIT00000014946.1">
    <property type="protein sequence ID" value="ENSPKIP00000034046.1"/>
    <property type="gene ID" value="ENSPKIG00000013527.1"/>
</dbReference>